<proteinExistence type="predicted"/>
<dbReference type="InterPro" id="IPR017880">
    <property type="entry name" value="KilA_N"/>
</dbReference>
<protein>
    <recommendedName>
        <fullName evidence="1">KilA-N domain-containing protein</fullName>
    </recommendedName>
</protein>
<evidence type="ECO:0000259" key="1">
    <source>
        <dbReference type="PROSITE" id="PS51301"/>
    </source>
</evidence>
<name>A0A8H9JUU5_VIBPH</name>
<dbReference type="InterPro" id="IPR018004">
    <property type="entry name" value="KilA/APSES_HTH"/>
</dbReference>
<dbReference type="RefSeq" id="WP_025818830.1">
    <property type="nucleotide sequence ID" value="NZ_JACVHJ010000036.1"/>
</dbReference>
<gene>
    <name evidence="2" type="ORF">I7278_00675</name>
</gene>
<organism evidence="2">
    <name type="scientific">Vibrio parahaemolyticus</name>
    <dbReference type="NCBI Taxonomy" id="670"/>
    <lineage>
        <taxon>Bacteria</taxon>
        <taxon>Pseudomonadati</taxon>
        <taxon>Pseudomonadota</taxon>
        <taxon>Gammaproteobacteria</taxon>
        <taxon>Vibrionales</taxon>
        <taxon>Vibrionaceae</taxon>
        <taxon>Vibrio</taxon>
    </lineage>
</organism>
<dbReference type="Proteomes" id="UP000856022">
    <property type="component" value="Unassembled WGS sequence"/>
</dbReference>
<dbReference type="PROSITE" id="PS51301">
    <property type="entry name" value="KILA_N"/>
    <property type="match status" value="1"/>
</dbReference>
<dbReference type="EMBL" id="DACQKT010000001">
    <property type="protein sequence ID" value="HAS6675316.1"/>
    <property type="molecule type" value="Genomic_DNA"/>
</dbReference>
<evidence type="ECO:0000313" key="2">
    <source>
        <dbReference type="EMBL" id="HAS6675316.1"/>
    </source>
</evidence>
<reference evidence="2" key="2">
    <citation type="submission" date="2019-12" db="EMBL/GenBank/DDBJ databases">
        <authorList>
            <consortium name="NCBI Pathogen Detection Project"/>
        </authorList>
    </citation>
    <scope>NUCLEOTIDE SEQUENCE</scope>
    <source>
        <strain evidence="2">1930</strain>
    </source>
</reference>
<reference evidence="2" key="1">
    <citation type="journal article" date="2018" name="Genome Biol.">
        <title>SKESA: strategic k-mer extension for scrupulous assemblies.</title>
        <authorList>
            <person name="Souvorov A."/>
            <person name="Agarwala R."/>
            <person name="Lipman D.J."/>
        </authorList>
    </citation>
    <scope>NUCLEOTIDE SEQUENCE</scope>
    <source>
        <strain evidence="2">1930</strain>
    </source>
</reference>
<sequence length="188" mass="21347">MPNQIVISNHAIPLDHEKRVNLNALHHLSAANENKRPSQWLRLKSTQELIDALDNSQSAYLHSALKVINGGDKQGSYAHELLAISYAGWISPKFQLQVNQAFIDSHQQPLLPDIPLDQMLIEKDKYIELLEVRIAYHEMLARGRKVNFEEEQRIVYLRDKGYAIADIARLTGRSDSKVRDVLKGGVSC</sequence>
<feature type="domain" description="KilA-N" evidence="1">
    <location>
        <begin position="1"/>
        <end position="105"/>
    </location>
</feature>
<comment type="caution">
    <text evidence="2">The sequence shown here is derived from an EMBL/GenBank/DDBJ whole genome shotgun (WGS) entry which is preliminary data.</text>
</comment>
<dbReference type="AlphaFoldDB" id="A0A8H9JUU5"/>
<accession>A0A8H9JUU5</accession>
<dbReference type="Pfam" id="PF04383">
    <property type="entry name" value="KilA-N"/>
    <property type="match status" value="1"/>
</dbReference>
<dbReference type="SMART" id="SM01252">
    <property type="entry name" value="KilA-N"/>
    <property type="match status" value="1"/>
</dbReference>